<name>A0ACC2WFJ7_9TREE</name>
<evidence type="ECO:0000313" key="1">
    <source>
        <dbReference type="EMBL" id="KAJ9110196.1"/>
    </source>
</evidence>
<organism evidence="1 2">
    <name type="scientific">Naganishia adeliensis</name>
    <dbReference type="NCBI Taxonomy" id="92952"/>
    <lineage>
        <taxon>Eukaryota</taxon>
        <taxon>Fungi</taxon>
        <taxon>Dikarya</taxon>
        <taxon>Basidiomycota</taxon>
        <taxon>Agaricomycotina</taxon>
        <taxon>Tremellomycetes</taxon>
        <taxon>Filobasidiales</taxon>
        <taxon>Filobasidiaceae</taxon>
        <taxon>Naganishia</taxon>
    </lineage>
</organism>
<dbReference type="EMBL" id="JASBWS010000025">
    <property type="protein sequence ID" value="KAJ9110196.1"/>
    <property type="molecule type" value="Genomic_DNA"/>
</dbReference>
<evidence type="ECO:0000313" key="2">
    <source>
        <dbReference type="Proteomes" id="UP001230649"/>
    </source>
</evidence>
<dbReference type="Proteomes" id="UP001230649">
    <property type="component" value="Unassembled WGS sequence"/>
</dbReference>
<gene>
    <name evidence="1" type="ORF">QFC20_003048</name>
</gene>
<sequence>MATLLTKETVANSTHQGPTTTVYENGLQVGDNINRITKIETFRVRPRWLFVRVETSKGIVGWGEATLEGHSEAVEGAFVDFRERFIGWDAANIEDIYQSAYRHRFYRGGEVLMSAISGLDIALWDIKGKTLGVPVWELLGGKAKARKAQGFTAVKMNAVESLGWLDSPHALEATVQRLKDVKSIGIDVGLDFHGRVHKTLAKQLAAALEPHKPLFIEERLLPDQVPEMKELYRKTNIPIALGERLFTRQDVRPYFEAGCIDIIQPDISHAGGISETRRIANMAETYDIGVAPHCPLGPIAFAASLQIAFSTPNFLICEMSWKMHYNAGPFDLFTYLKNPEVFDVKNGAVELLTGAGLGIELDEELIRKNAEENKDFSWRNPTWRGPDGAVREW</sequence>
<reference evidence="1" key="1">
    <citation type="submission" date="2023-04" db="EMBL/GenBank/DDBJ databases">
        <title>Draft Genome sequencing of Naganishia species isolated from polar environments using Oxford Nanopore Technology.</title>
        <authorList>
            <person name="Leo P."/>
            <person name="Venkateswaran K."/>
        </authorList>
    </citation>
    <scope>NUCLEOTIDE SEQUENCE</scope>
    <source>
        <strain evidence="1">MNA-CCFEE 5262</strain>
    </source>
</reference>
<keyword evidence="2" id="KW-1185">Reference proteome</keyword>
<protein>
    <submittedName>
        <fullName evidence="1">Uncharacterized protein</fullName>
    </submittedName>
</protein>
<proteinExistence type="predicted"/>
<accession>A0ACC2WFJ7</accession>
<comment type="caution">
    <text evidence="1">The sequence shown here is derived from an EMBL/GenBank/DDBJ whole genome shotgun (WGS) entry which is preliminary data.</text>
</comment>